<reference evidence="2" key="1">
    <citation type="journal article" date="2019" name="Int. J. Syst. Evol. Microbiol.">
        <title>The Global Catalogue of Microorganisms (GCM) 10K type strain sequencing project: providing services to taxonomists for standard genome sequencing and annotation.</title>
        <authorList>
            <consortium name="The Broad Institute Genomics Platform"/>
            <consortium name="The Broad Institute Genome Sequencing Center for Infectious Disease"/>
            <person name="Wu L."/>
            <person name="Ma J."/>
        </authorList>
    </citation>
    <scope>NUCLEOTIDE SEQUENCE [LARGE SCALE GENOMIC DNA]</scope>
    <source>
        <strain evidence="2">JCM 17138</strain>
    </source>
</reference>
<evidence type="ECO:0000313" key="1">
    <source>
        <dbReference type="EMBL" id="GAA3789161.1"/>
    </source>
</evidence>
<dbReference type="EMBL" id="BAABDE010000013">
    <property type="protein sequence ID" value="GAA3789161.1"/>
    <property type="molecule type" value="Genomic_DNA"/>
</dbReference>
<protein>
    <submittedName>
        <fullName evidence="1">Uncharacterized protein</fullName>
    </submittedName>
</protein>
<evidence type="ECO:0000313" key="2">
    <source>
        <dbReference type="Proteomes" id="UP001501009"/>
    </source>
</evidence>
<keyword evidence="2" id="KW-1185">Reference proteome</keyword>
<proteinExistence type="predicted"/>
<accession>A0ABP7H9T7</accession>
<gene>
    <name evidence="1" type="ORF">GCM10022403_024450</name>
</gene>
<name>A0ABP7H9T7_9ACTN</name>
<sequence length="63" mass="6810">MTGPRPDPEALRELNMPVLLLLAGSSRTHDTYEVAAKASALVSRAQVDVVPELGRRLTELLSP</sequence>
<organism evidence="1 2">
    <name type="scientific">Streptomyces coacervatus</name>
    <dbReference type="NCBI Taxonomy" id="647381"/>
    <lineage>
        <taxon>Bacteria</taxon>
        <taxon>Bacillati</taxon>
        <taxon>Actinomycetota</taxon>
        <taxon>Actinomycetes</taxon>
        <taxon>Kitasatosporales</taxon>
        <taxon>Streptomycetaceae</taxon>
        <taxon>Streptomyces</taxon>
    </lineage>
</organism>
<comment type="caution">
    <text evidence="1">The sequence shown here is derived from an EMBL/GenBank/DDBJ whole genome shotgun (WGS) entry which is preliminary data.</text>
</comment>
<dbReference type="Proteomes" id="UP001501009">
    <property type="component" value="Unassembled WGS sequence"/>
</dbReference>